<dbReference type="PANTHER" id="PTHR22767:SF3">
    <property type="entry name" value="N-ALPHA-ACETYLTRANSFERASE 25, NATB AUXILIARY SUBUNIT"/>
    <property type="match status" value="1"/>
</dbReference>
<proteinExistence type="inferred from homology"/>
<dbReference type="InterPro" id="IPR019183">
    <property type="entry name" value="NAA25_NatB_aux_su"/>
</dbReference>
<evidence type="ECO:0000313" key="6">
    <source>
        <dbReference type="Proteomes" id="UP000515151"/>
    </source>
</evidence>
<dbReference type="GO" id="GO:0031416">
    <property type="term" value="C:NatB complex"/>
    <property type="evidence" value="ECO:0007669"/>
    <property type="project" value="TreeGrafter"/>
</dbReference>
<dbReference type="GeneID" id="116201182"/>
<keyword evidence="3" id="KW-0175">Coiled coil</keyword>
<accession>A0A218W281</accession>
<keyword evidence="6" id="KW-1185">Reference proteome</keyword>
<feature type="coiled-coil region" evidence="3">
    <location>
        <begin position="893"/>
        <end position="927"/>
    </location>
</feature>
<dbReference type="Proteomes" id="UP000515151">
    <property type="component" value="Chromosome 3"/>
</dbReference>
<comment type="similarity">
    <text evidence="1">Belongs to the MDM20/NAA25 family.</text>
</comment>
<evidence type="ECO:0000256" key="1">
    <source>
        <dbReference type="ARBA" id="ARBA00006298"/>
    </source>
</evidence>
<dbReference type="InterPro" id="IPR019734">
    <property type="entry name" value="TPR_rpt"/>
</dbReference>
<feature type="repeat" description="TPR" evidence="2">
    <location>
        <begin position="231"/>
        <end position="264"/>
    </location>
</feature>
<evidence type="ECO:0000313" key="4">
    <source>
        <dbReference type="EMBL" id="OWM66653.1"/>
    </source>
</evidence>
<dbReference type="EMBL" id="MTKT01005538">
    <property type="protein sequence ID" value="OWM66653.1"/>
    <property type="molecule type" value="Genomic_DNA"/>
</dbReference>
<dbReference type="InterPro" id="IPR011990">
    <property type="entry name" value="TPR-like_helical_dom_sf"/>
</dbReference>
<dbReference type="PANTHER" id="PTHR22767">
    <property type="entry name" value="N-TERMINAL ACETYLTRANSFERASE-RELATED"/>
    <property type="match status" value="1"/>
</dbReference>
<reference evidence="6" key="3">
    <citation type="journal article" date="2020" name="Plant Biotechnol. J.">
        <title>The pomegranate (Punica granatum L.) draft genome dissects genetic divergence between soft- and hard-seeded cultivars.</title>
        <authorList>
            <person name="Luo X."/>
            <person name="Li H."/>
            <person name="Wu Z."/>
            <person name="Yao W."/>
            <person name="Zhao P."/>
            <person name="Cao D."/>
            <person name="Yu H."/>
            <person name="Li K."/>
            <person name="Poudel K."/>
            <person name="Zhao D."/>
            <person name="Zhang F."/>
            <person name="Xia X."/>
            <person name="Chen L."/>
            <person name="Wang Q."/>
            <person name="Jing D."/>
            <person name="Cao S."/>
        </authorList>
    </citation>
    <scope>NUCLEOTIDE SEQUENCE [LARGE SCALE GENOMIC DNA]</scope>
</reference>
<dbReference type="FunFam" id="1.25.40.1040:FF:000007">
    <property type="entry name" value="N-alpha-acetyltransferase 25, NatB auxiliary subunit"/>
    <property type="match status" value="1"/>
</dbReference>
<dbReference type="RefSeq" id="XP_031388177.1">
    <property type="nucleotide sequence ID" value="XM_031532317.1"/>
</dbReference>
<evidence type="ECO:0000256" key="2">
    <source>
        <dbReference type="PROSITE-ProRule" id="PRU00339"/>
    </source>
</evidence>
<evidence type="ECO:0000313" key="7">
    <source>
        <dbReference type="RefSeq" id="XP_031388177.1"/>
    </source>
</evidence>
<reference evidence="4" key="2">
    <citation type="submission" date="2017-06" db="EMBL/GenBank/DDBJ databases">
        <title>The pomegranate genome and the genomics of punicalagin biosynthesis.</title>
        <authorList>
            <person name="Xu C."/>
        </authorList>
    </citation>
    <scope>NUCLEOTIDE SEQUENCE [LARGE SCALE GENOMIC DNA]</scope>
    <source>
        <tissue evidence="4">Fresh leaf</tissue>
    </source>
</reference>
<protein>
    <submittedName>
        <fullName evidence="7">N-terminal acetyltransferase B complex auxiliary subunit NAA25</fullName>
    </submittedName>
</protein>
<dbReference type="SUPFAM" id="SSF48452">
    <property type="entry name" value="TPR-like"/>
    <property type="match status" value="1"/>
</dbReference>
<dbReference type="AlphaFoldDB" id="A0A218W281"/>
<keyword evidence="2" id="KW-0802">TPR repeat</keyword>
<sequence length="1007" mass="114331">MASKFGLAGGIPERRVRPIWDAIDSRQFKNALKHVTSLLGKYPTSPYILALKALILERMGKSDEASTACLNAKELLYSDDSVLVDDLTLSTLQIVFERLNHLDLATSCYEHACGKFPNNLDLMMGLFNCYVREYSFVKQQQTAIKMYKVAGEERFLLWAVCSIQLQVLCGNGGEKLLLLAEGLLRKHVAAHSLHEPEAVMVYISILEQQEKYGDALEILTGNLGSLLMVEVDKLRILGRLLARSADYDAAAGVYEKILELCPDDWECFQHYLDCLMEDGRSLSNGPAEDRSHASGRAEHHSLPLADEVFNSRIARASSFVQKLLEHTGDNLIRCPYLANLELERRKQLYGKGNIDNLIELLVKYFLRFGHLACFASDVEEFLLVLSFDQQEFTMKLMKSSEYISPTPIKALGQSITILKIQELTGSMYRLPVDGLEDSSRQMVEMYCNNLTLSKDLDPQESMPGEELLSMSSNVLVQLYWHTGNLGYMLEAIMVLEFGLNIRRHVWQYKVLLLHLYSHLGIISLAYDWYKSLEVKNILLETVSHHIFPQMLVSPLWPELNNLLKEYLKFMDDHFRESADLTFVAYRHRNYSKVIEFVQFKDRLQRSNQHTIAGIEVSLLKLKQNAGNLAEEEVILDSLKYGLDLLDLSNEIRSKSLTFNEDLQSRPWWTPTAEKNRLLGPFEELSHFPRDDLMKEREARARTVIEKRSLLPRLIYLSIQNASAAVKESPEANGCDEPKTSLELKSLLERYAKILGYSLSHAIQLIGEVCRGLRSSEVFGSHLIDWVNLAVFCNAWKLTSTEFSLHSGEELKGGGWLVDSLLEKCILERIRPVDSRVDFPRKEMPILVQLVTEPLAWHGLIIQRLLRVSLPSGKKKKKGGPADQSSSPLLAAVRDSVQLLCAAVEEVIKQLKDQMKKLEEENLEELLSSLTKEGRDGGPGRVFRVLESTVSSASNVELGDRITEALKSWSPAEVSRKIVAGQRRMLREFLSICESKHKTFETLRKQNS</sequence>
<reference evidence="7" key="4">
    <citation type="submission" date="2025-04" db="UniProtKB">
        <authorList>
            <consortium name="RefSeq"/>
        </authorList>
    </citation>
    <scope>IDENTIFICATION</scope>
    <source>
        <tissue evidence="7">Leaf</tissue>
    </source>
</reference>
<evidence type="ECO:0000313" key="5">
    <source>
        <dbReference type="Proteomes" id="UP000197138"/>
    </source>
</evidence>
<dbReference type="Pfam" id="PF09797">
    <property type="entry name" value="NatB_MDM20"/>
    <property type="match status" value="1"/>
</dbReference>
<dbReference type="Proteomes" id="UP000197138">
    <property type="component" value="Unassembled WGS sequence"/>
</dbReference>
<gene>
    <name evidence="7" type="primary">LOC116201182</name>
    <name evidence="4" type="ORF">CDL15_Pgr010304</name>
</gene>
<name>A0A218W281_PUNGR</name>
<dbReference type="OrthoDB" id="1874341at2759"/>
<dbReference type="SMART" id="SM00028">
    <property type="entry name" value="TPR"/>
    <property type="match status" value="3"/>
</dbReference>
<dbReference type="PROSITE" id="PS50005">
    <property type="entry name" value="TPR"/>
    <property type="match status" value="1"/>
</dbReference>
<reference evidence="5" key="1">
    <citation type="journal article" date="2017" name="Plant J.">
        <title>The pomegranate (Punica granatum L.) genome and the genomics of punicalagin biosynthesis.</title>
        <authorList>
            <person name="Qin G."/>
            <person name="Xu C."/>
            <person name="Ming R."/>
            <person name="Tang H."/>
            <person name="Guyot R."/>
            <person name="Kramer E.M."/>
            <person name="Hu Y."/>
            <person name="Yi X."/>
            <person name="Qi Y."/>
            <person name="Xu X."/>
            <person name="Gao Z."/>
            <person name="Pan H."/>
            <person name="Jian J."/>
            <person name="Tian Y."/>
            <person name="Yue Z."/>
            <person name="Xu Y."/>
        </authorList>
    </citation>
    <scope>NUCLEOTIDE SEQUENCE [LARGE SCALE GENOMIC DNA]</scope>
    <source>
        <strain evidence="5">cv. Dabenzi</strain>
    </source>
</reference>
<evidence type="ECO:0000256" key="3">
    <source>
        <dbReference type="SAM" id="Coils"/>
    </source>
</evidence>
<dbReference type="Gene3D" id="1.25.40.1040">
    <property type="match status" value="1"/>
</dbReference>
<organism evidence="4 5">
    <name type="scientific">Punica granatum</name>
    <name type="common">Pomegranate</name>
    <dbReference type="NCBI Taxonomy" id="22663"/>
    <lineage>
        <taxon>Eukaryota</taxon>
        <taxon>Viridiplantae</taxon>
        <taxon>Streptophyta</taxon>
        <taxon>Embryophyta</taxon>
        <taxon>Tracheophyta</taxon>
        <taxon>Spermatophyta</taxon>
        <taxon>Magnoliopsida</taxon>
        <taxon>eudicotyledons</taxon>
        <taxon>Gunneridae</taxon>
        <taxon>Pentapetalae</taxon>
        <taxon>rosids</taxon>
        <taxon>malvids</taxon>
        <taxon>Myrtales</taxon>
        <taxon>Lythraceae</taxon>
        <taxon>Punica</taxon>
    </lineage>
</organism>